<dbReference type="AlphaFoldDB" id="A0A9D5BKS1"/>
<organism evidence="2 3">
    <name type="scientific">Pisum sativum</name>
    <name type="common">Garden pea</name>
    <name type="synonym">Lathyrus oleraceus</name>
    <dbReference type="NCBI Taxonomy" id="3888"/>
    <lineage>
        <taxon>Eukaryota</taxon>
        <taxon>Viridiplantae</taxon>
        <taxon>Streptophyta</taxon>
        <taxon>Embryophyta</taxon>
        <taxon>Tracheophyta</taxon>
        <taxon>Spermatophyta</taxon>
        <taxon>Magnoliopsida</taxon>
        <taxon>eudicotyledons</taxon>
        <taxon>Gunneridae</taxon>
        <taxon>Pentapetalae</taxon>
        <taxon>rosids</taxon>
        <taxon>fabids</taxon>
        <taxon>Fabales</taxon>
        <taxon>Fabaceae</taxon>
        <taxon>Papilionoideae</taxon>
        <taxon>50 kb inversion clade</taxon>
        <taxon>NPAAA clade</taxon>
        <taxon>Hologalegina</taxon>
        <taxon>IRL clade</taxon>
        <taxon>Fabeae</taxon>
        <taxon>Lathyrus</taxon>
    </lineage>
</organism>
<dbReference type="EMBL" id="JAMSHJ010000001">
    <property type="protein sequence ID" value="KAI5445589.1"/>
    <property type="molecule type" value="Genomic_DNA"/>
</dbReference>
<gene>
    <name evidence="2" type="ORF">KIW84_013707</name>
</gene>
<feature type="domain" description="Late nodulin" evidence="1">
    <location>
        <begin position="1"/>
        <end position="69"/>
    </location>
</feature>
<dbReference type="Gramene" id="Psat01G0370700-T1">
    <property type="protein sequence ID" value="KAI5445589.1"/>
    <property type="gene ID" value="KIW84_013707"/>
</dbReference>
<evidence type="ECO:0000313" key="2">
    <source>
        <dbReference type="EMBL" id="KAI5445589.1"/>
    </source>
</evidence>
<dbReference type="Gramene" id="Psat1g134360.1">
    <property type="protein sequence ID" value="Psat1g134360.1.cds"/>
    <property type="gene ID" value="Psat1g134360"/>
</dbReference>
<dbReference type="Pfam" id="PF07127">
    <property type="entry name" value="Nodulin_late"/>
    <property type="match status" value="1"/>
</dbReference>
<evidence type="ECO:0000313" key="3">
    <source>
        <dbReference type="Proteomes" id="UP001058974"/>
    </source>
</evidence>
<keyword evidence="3" id="KW-1185">Reference proteome</keyword>
<evidence type="ECO:0000259" key="1">
    <source>
        <dbReference type="Pfam" id="PF07127"/>
    </source>
</evidence>
<protein>
    <recommendedName>
        <fullName evidence="1">Late nodulin domain-containing protein</fullName>
    </recommendedName>
</protein>
<dbReference type="Gramene" id="PSAT_LOCUS5179_t1">
    <property type="protein sequence ID" value="CAL5184710.1"/>
    <property type="gene ID" value="PSAT_LOCUS5179"/>
</dbReference>
<sequence>MVNFIKIVYAMIIFFFLFLVLTPGFSKVFDGVINIKSKVFLKGCIFDDDCKFDVCIPPNVLECYKNKCKCTWKCIEDSDCKSLWCFPPFKYVPKCDGHGCNCV</sequence>
<dbReference type="Proteomes" id="UP001058974">
    <property type="component" value="Chromosome 1"/>
</dbReference>
<reference evidence="2 3" key="1">
    <citation type="journal article" date="2022" name="Nat. Genet.">
        <title>Improved pea reference genome and pan-genome highlight genomic features and evolutionary characteristics.</title>
        <authorList>
            <person name="Yang T."/>
            <person name="Liu R."/>
            <person name="Luo Y."/>
            <person name="Hu S."/>
            <person name="Wang D."/>
            <person name="Wang C."/>
            <person name="Pandey M.K."/>
            <person name="Ge S."/>
            <person name="Xu Q."/>
            <person name="Li N."/>
            <person name="Li G."/>
            <person name="Huang Y."/>
            <person name="Saxena R.K."/>
            <person name="Ji Y."/>
            <person name="Li M."/>
            <person name="Yan X."/>
            <person name="He Y."/>
            <person name="Liu Y."/>
            <person name="Wang X."/>
            <person name="Xiang C."/>
            <person name="Varshney R.K."/>
            <person name="Ding H."/>
            <person name="Gao S."/>
            <person name="Zong X."/>
        </authorList>
    </citation>
    <scope>NUCLEOTIDE SEQUENCE [LARGE SCALE GENOMIC DNA]</scope>
    <source>
        <strain evidence="2 3">cv. Zhongwan 6</strain>
    </source>
</reference>
<dbReference type="InterPro" id="IPR009810">
    <property type="entry name" value="Nodulin_late_dom"/>
</dbReference>
<proteinExistence type="predicted"/>
<accession>A0A9D5BKS1</accession>
<dbReference type="GO" id="GO:0046872">
    <property type="term" value="F:metal ion binding"/>
    <property type="evidence" value="ECO:0007669"/>
    <property type="project" value="InterPro"/>
</dbReference>
<comment type="caution">
    <text evidence="2">The sequence shown here is derived from an EMBL/GenBank/DDBJ whole genome shotgun (WGS) entry which is preliminary data.</text>
</comment>
<dbReference type="Gramene" id="Psat1g134360.2">
    <property type="protein sequence ID" value="Psat1g134360.2.cds"/>
    <property type="gene ID" value="Psat1g134360"/>
</dbReference>
<name>A0A9D5BKS1_PEA</name>